<evidence type="ECO:0000256" key="5">
    <source>
        <dbReference type="ARBA" id="ARBA00023204"/>
    </source>
</evidence>
<comment type="similarity">
    <text evidence="2">Belongs to the alkylbase DNA glycosidase AlkA family.</text>
</comment>
<accession>A0A178MD47</accession>
<comment type="caution">
    <text evidence="7">The sequence shown here is derived from an EMBL/GenBank/DDBJ whole genome shotgun (WGS) entry which is preliminary data.</text>
</comment>
<dbReference type="InterPro" id="IPR051912">
    <property type="entry name" value="Alkylbase_DNA_Glycosylase/TA"/>
</dbReference>
<dbReference type="GO" id="GO:0032131">
    <property type="term" value="F:alkylated DNA binding"/>
    <property type="evidence" value="ECO:0007669"/>
    <property type="project" value="TreeGrafter"/>
</dbReference>
<dbReference type="STRING" id="1707952.A6A03_12285"/>
<organism evidence="7 8">
    <name type="scientific">Chloroflexus islandicus</name>
    <dbReference type="NCBI Taxonomy" id="1707952"/>
    <lineage>
        <taxon>Bacteria</taxon>
        <taxon>Bacillati</taxon>
        <taxon>Chloroflexota</taxon>
        <taxon>Chloroflexia</taxon>
        <taxon>Chloroflexales</taxon>
        <taxon>Chloroflexineae</taxon>
        <taxon>Chloroflexaceae</taxon>
        <taxon>Chloroflexus</taxon>
    </lineage>
</organism>
<dbReference type="GO" id="GO:0006307">
    <property type="term" value="P:DNA alkylation repair"/>
    <property type="evidence" value="ECO:0007669"/>
    <property type="project" value="TreeGrafter"/>
</dbReference>
<dbReference type="GO" id="GO:0006285">
    <property type="term" value="P:base-excision repair, AP site formation"/>
    <property type="evidence" value="ECO:0007669"/>
    <property type="project" value="TreeGrafter"/>
</dbReference>
<dbReference type="EMBL" id="LWQS01000044">
    <property type="protein sequence ID" value="OAN46446.1"/>
    <property type="molecule type" value="Genomic_DNA"/>
</dbReference>
<proteinExistence type="inferred from homology"/>
<dbReference type="SUPFAM" id="SSF48150">
    <property type="entry name" value="DNA-glycosylase"/>
    <property type="match status" value="1"/>
</dbReference>
<dbReference type="InterPro" id="IPR011257">
    <property type="entry name" value="DNA_glycosylase"/>
</dbReference>
<dbReference type="CDD" id="cd00056">
    <property type="entry name" value="ENDO3c"/>
    <property type="match status" value="1"/>
</dbReference>
<dbReference type="GO" id="GO:0032993">
    <property type="term" value="C:protein-DNA complex"/>
    <property type="evidence" value="ECO:0007669"/>
    <property type="project" value="TreeGrafter"/>
</dbReference>
<dbReference type="Gene3D" id="1.10.1670.40">
    <property type="match status" value="1"/>
</dbReference>
<sequence length="199" mass="22096">MEHARQHLCTADPQLAPWIEQIGPFALQVQPHGFVTLAYAIISQQISLAAARAIRNRLETALGELTPAAILAAEESTLRAAGLSAQKSAYLRDLAGRIASGHLELARFPMLDDETIISQLTAVKGIGRWTAEIYLMFALGRLDVLPAADLGLRDAARLVYALPRLPSSRELLALGERWRPYRSVACWYLWQTRRVIRQS</sequence>
<dbReference type="Proteomes" id="UP000078287">
    <property type="component" value="Unassembled WGS sequence"/>
</dbReference>
<evidence type="ECO:0000256" key="2">
    <source>
        <dbReference type="ARBA" id="ARBA00010817"/>
    </source>
</evidence>
<dbReference type="PANTHER" id="PTHR43003">
    <property type="entry name" value="DNA-3-METHYLADENINE GLYCOSYLASE"/>
    <property type="match status" value="1"/>
</dbReference>
<gene>
    <name evidence="7" type="ORF">A6A03_12285</name>
</gene>
<name>A0A178MD47_9CHLR</name>
<dbReference type="InterPro" id="IPR003265">
    <property type="entry name" value="HhH-GPD_domain"/>
</dbReference>
<evidence type="ECO:0000256" key="4">
    <source>
        <dbReference type="ARBA" id="ARBA00022763"/>
    </source>
</evidence>
<dbReference type="SMART" id="SM00478">
    <property type="entry name" value="ENDO3c"/>
    <property type="match status" value="1"/>
</dbReference>
<evidence type="ECO:0000259" key="6">
    <source>
        <dbReference type="SMART" id="SM00478"/>
    </source>
</evidence>
<dbReference type="PANTHER" id="PTHR43003:SF5">
    <property type="entry name" value="DNA-3-METHYLADENINE GLYCOSYLASE"/>
    <property type="match status" value="1"/>
</dbReference>
<keyword evidence="4" id="KW-0227">DNA damage</keyword>
<dbReference type="FunFam" id="1.10.340.30:FF:000004">
    <property type="entry name" value="DNA-3-methyladenine glycosylase II"/>
    <property type="match status" value="1"/>
</dbReference>
<dbReference type="GO" id="GO:0005737">
    <property type="term" value="C:cytoplasm"/>
    <property type="evidence" value="ECO:0007669"/>
    <property type="project" value="TreeGrafter"/>
</dbReference>
<keyword evidence="8" id="KW-1185">Reference proteome</keyword>
<dbReference type="Pfam" id="PF00730">
    <property type="entry name" value="HhH-GPD"/>
    <property type="match status" value="1"/>
</dbReference>
<dbReference type="OrthoDB" id="9785929at2"/>
<dbReference type="Gene3D" id="1.10.340.30">
    <property type="entry name" value="Hypothetical protein, domain 2"/>
    <property type="match status" value="1"/>
</dbReference>
<evidence type="ECO:0000256" key="1">
    <source>
        <dbReference type="ARBA" id="ARBA00000086"/>
    </source>
</evidence>
<dbReference type="EC" id="3.2.2.21" evidence="3"/>
<evidence type="ECO:0000313" key="8">
    <source>
        <dbReference type="Proteomes" id="UP000078287"/>
    </source>
</evidence>
<evidence type="ECO:0000256" key="3">
    <source>
        <dbReference type="ARBA" id="ARBA00012000"/>
    </source>
</evidence>
<dbReference type="GO" id="GO:0043916">
    <property type="term" value="F:DNA-7-methylguanine glycosylase activity"/>
    <property type="evidence" value="ECO:0007669"/>
    <property type="project" value="TreeGrafter"/>
</dbReference>
<comment type="catalytic activity">
    <reaction evidence="1">
        <text>Hydrolysis of alkylated DNA, releasing 3-methyladenine, 3-methylguanine, 7-methylguanine and 7-methyladenine.</text>
        <dbReference type="EC" id="3.2.2.21"/>
    </reaction>
</comment>
<dbReference type="AlphaFoldDB" id="A0A178MD47"/>
<feature type="domain" description="HhH-GPD" evidence="6">
    <location>
        <begin position="42"/>
        <end position="194"/>
    </location>
</feature>
<reference evidence="7 8" key="1">
    <citation type="submission" date="2016-04" db="EMBL/GenBank/DDBJ databases">
        <title>Chloroflexus islandicus sp. nov., a thermophilic filamentous anoxygenic phototrophic bacterium from geyser Strokkur (Iceland).</title>
        <authorList>
            <person name="Gaisin V.A."/>
            <person name="Kalashnikov A.M."/>
            <person name="Sukhacheva M.V."/>
            <person name="Grouzdev D.S."/>
            <person name="Ivanov T.M."/>
            <person name="Kuznetsov B."/>
            <person name="Gorlenko V.M."/>
        </authorList>
    </citation>
    <scope>NUCLEOTIDE SEQUENCE [LARGE SCALE GENOMIC DNA]</scope>
    <source>
        <strain evidence="8">isl-2</strain>
    </source>
</reference>
<dbReference type="GO" id="GO:0008725">
    <property type="term" value="F:DNA-3-methyladenine glycosylase activity"/>
    <property type="evidence" value="ECO:0007669"/>
    <property type="project" value="TreeGrafter"/>
</dbReference>
<dbReference type="RefSeq" id="WP_066785699.1">
    <property type="nucleotide sequence ID" value="NZ_LWQS01000044.1"/>
</dbReference>
<protein>
    <recommendedName>
        <fullName evidence="3">DNA-3-methyladenine glycosylase II</fullName>
        <ecNumber evidence="3">3.2.2.21</ecNumber>
    </recommendedName>
</protein>
<evidence type="ECO:0000313" key="7">
    <source>
        <dbReference type="EMBL" id="OAN46446.1"/>
    </source>
</evidence>
<keyword evidence="5" id="KW-0234">DNA repair</keyword>